<sequence length="449" mass="48565">MLTHRTSRSAAFWALAALALVTQVITAAITIRLTTMPLRYSNIASTAIAASTFSVFAFVLLLIVLGTRRLPQDRKSQMIVASTSAIVAVVAAILSIYTFIWTLLHRPRTDAHDLAAGGVAIWCTAILSQSGYYVYLLWPQRQVHSVEAPTEEVTIQRPSPIRTVTRSLSIHLASLTPTPPKKNWRAEPYSPTDSGYATSPNASLRRSLSQAIRPVGSRTRLIRRHSGPESLYSEAMRQEDGFETWDTSYVEDEYIATTPTRRRSARRLDPIPGSRPVSPAKPLDGPFPGGDAPEDTPLPESPRESFASVRSDEGSVDDLPPLRAPSSSTVNHIHPLFRPESPMPAPMPSPGTVITASPYAGQVIGKEHALSPRHFYANGSRSGSVKSFRTLPGTPTSEAVPLPTPPLPTTPLPTAAIPPLPPLPAAAIPPLTSQKPEVLKDEKSSTEAK</sequence>
<gene>
    <name evidence="3" type="ORF">B0A50_08323</name>
</gene>
<evidence type="ECO:0000256" key="2">
    <source>
        <dbReference type="SAM" id="Phobius"/>
    </source>
</evidence>
<feature type="transmembrane region" description="Helical" evidence="2">
    <location>
        <begin position="43"/>
        <end position="66"/>
    </location>
</feature>
<dbReference type="OrthoDB" id="5431149at2759"/>
<protein>
    <submittedName>
        <fullName evidence="3">Uncharacterized protein</fullName>
    </submittedName>
</protein>
<comment type="caution">
    <text evidence="3">The sequence shown here is derived from an EMBL/GenBank/DDBJ whole genome shotgun (WGS) entry which is preliminary data.</text>
</comment>
<proteinExistence type="predicted"/>
<evidence type="ECO:0000256" key="1">
    <source>
        <dbReference type="SAM" id="MobiDB-lite"/>
    </source>
</evidence>
<feature type="region of interest" description="Disordered" evidence="1">
    <location>
        <begin position="256"/>
        <end position="331"/>
    </location>
</feature>
<dbReference type="AlphaFoldDB" id="A0A4U0TK21"/>
<keyword evidence="2" id="KW-1133">Transmembrane helix</keyword>
<keyword evidence="4" id="KW-1185">Reference proteome</keyword>
<feature type="region of interest" description="Disordered" evidence="1">
    <location>
        <begin position="374"/>
        <end position="449"/>
    </location>
</feature>
<organism evidence="3 4">
    <name type="scientific">Salinomyces thailandicus</name>
    <dbReference type="NCBI Taxonomy" id="706561"/>
    <lineage>
        <taxon>Eukaryota</taxon>
        <taxon>Fungi</taxon>
        <taxon>Dikarya</taxon>
        <taxon>Ascomycota</taxon>
        <taxon>Pezizomycotina</taxon>
        <taxon>Dothideomycetes</taxon>
        <taxon>Dothideomycetidae</taxon>
        <taxon>Mycosphaerellales</taxon>
        <taxon>Teratosphaeriaceae</taxon>
        <taxon>Salinomyces</taxon>
    </lineage>
</organism>
<name>A0A4U0TK21_9PEZI</name>
<evidence type="ECO:0000313" key="4">
    <source>
        <dbReference type="Proteomes" id="UP000308549"/>
    </source>
</evidence>
<accession>A0A4U0TK21</accession>
<keyword evidence="2" id="KW-0472">Membrane</keyword>
<reference evidence="3 4" key="1">
    <citation type="submission" date="2017-03" db="EMBL/GenBank/DDBJ databases">
        <title>Genomes of endolithic fungi from Antarctica.</title>
        <authorList>
            <person name="Coleine C."/>
            <person name="Masonjones S."/>
            <person name="Stajich J.E."/>
        </authorList>
    </citation>
    <scope>NUCLEOTIDE SEQUENCE [LARGE SCALE GENOMIC DNA]</scope>
    <source>
        <strain evidence="3 4">CCFEE 6315</strain>
    </source>
</reference>
<feature type="compositionally biased region" description="Polar residues" evidence="1">
    <location>
        <begin position="191"/>
        <end position="204"/>
    </location>
</feature>
<feature type="transmembrane region" description="Helical" evidence="2">
    <location>
        <begin position="78"/>
        <end position="102"/>
    </location>
</feature>
<feature type="transmembrane region" description="Helical" evidence="2">
    <location>
        <begin position="114"/>
        <end position="135"/>
    </location>
</feature>
<feature type="compositionally biased region" description="Polar residues" evidence="1">
    <location>
        <begin position="379"/>
        <end position="397"/>
    </location>
</feature>
<keyword evidence="2" id="KW-0812">Transmembrane</keyword>
<feature type="region of interest" description="Disordered" evidence="1">
    <location>
        <begin position="174"/>
        <end position="204"/>
    </location>
</feature>
<feature type="compositionally biased region" description="Pro residues" evidence="1">
    <location>
        <begin position="402"/>
        <end position="424"/>
    </location>
</feature>
<dbReference type="Proteomes" id="UP000308549">
    <property type="component" value="Unassembled WGS sequence"/>
</dbReference>
<feature type="compositionally biased region" description="Basic and acidic residues" evidence="1">
    <location>
        <begin position="437"/>
        <end position="449"/>
    </location>
</feature>
<evidence type="ECO:0000313" key="3">
    <source>
        <dbReference type="EMBL" id="TKA22211.1"/>
    </source>
</evidence>
<dbReference type="EMBL" id="NAJL01000081">
    <property type="protein sequence ID" value="TKA22211.1"/>
    <property type="molecule type" value="Genomic_DNA"/>
</dbReference>